<accession>A0A0D2ZSE3</accession>
<protein>
    <submittedName>
        <fullName evidence="2">Uncharacterized protein</fullName>
    </submittedName>
</protein>
<feature type="compositionally biased region" description="Basic and acidic residues" evidence="1">
    <location>
        <begin position="145"/>
        <end position="158"/>
    </location>
</feature>
<evidence type="ECO:0000313" key="3">
    <source>
        <dbReference type="Proteomes" id="UP000032141"/>
    </source>
</evidence>
<dbReference type="Proteomes" id="UP000032141">
    <property type="component" value="Unassembled WGS sequence"/>
</dbReference>
<keyword evidence="3" id="KW-1185">Reference proteome</keyword>
<sequence length="158" mass="17904">MSLSMTLAEATYAHVDLEHPDITSSCSPKALSLSRLHWKDLTPSNLNLILTAILLVMGVRLGFNVINTQDFLCLLSILLILNMCKRVGEERIDTVSYSLMQQSVLLKNMRKPWRNRSAAIDLTKEKRNKNKYEVKNSSGMSKSKVMKEEKIPKKDGSH</sequence>
<evidence type="ECO:0000256" key="1">
    <source>
        <dbReference type="SAM" id="MobiDB-lite"/>
    </source>
</evidence>
<evidence type="ECO:0000313" key="2">
    <source>
        <dbReference type="EnsemblPlants" id="Bo00939s020.1"/>
    </source>
</evidence>
<feature type="region of interest" description="Disordered" evidence="1">
    <location>
        <begin position="129"/>
        <end position="158"/>
    </location>
</feature>
<reference evidence="2" key="1">
    <citation type="journal article" date="2014" name="Genome Biol.">
        <title>Transcriptome and methylome profiling reveals relics of genome dominance in the mesopolyploid Brassica oleracea.</title>
        <authorList>
            <person name="Parkin I.A."/>
            <person name="Koh C."/>
            <person name="Tang H."/>
            <person name="Robinson S.J."/>
            <person name="Kagale S."/>
            <person name="Clarke W.E."/>
            <person name="Town C.D."/>
            <person name="Nixon J."/>
            <person name="Krishnakumar V."/>
            <person name="Bidwell S.L."/>
            <person name="Denoeud F."/>
            <person name="Belcram H."/>
            <person name="Links M.G."/>
            <person name="Just J."/>
            <person name="Clarke C."/>
            <person name="Bender T."/>
            <person name="Huebert T."/>
            <person name="Mason A.S."/>
            <person name="Pires J.C."/>
            <person name="Barker G."/>
            <person name="Moore J."/>
            <person name="Walley P.G."/>
            <person name="Manoli S."/>
            <person name="Batley J."/>
            <person name="Edwards D."/>
            <person name="Nelson M.N."/>
            <person name="Wang X."/>
            <person name="Paterson A.H."/>
            <person name="King G."/>
            <person name="Bancroft I."/>
            <person name="Chalhoub B."/>
            <person name="Sharpe A.G."/>
        </authorList>
    </citation>
    <scope>NUCLEOTIDE SEQUENCE [LARGE SCALE GENOMIC DNA]</scope>
    <source>
        <strain evidence="2">cv. TO1000</strain>
    </source>
</reference>
<organism evidence="2 3">
    <name type="scientific">Brassica oleracea var. oleracea</name>
    <dbReference type="NCBI Taxonomy" id="109376"/>
    <lineage>
        <taxon>Eukaryota</taxon>
        <taxon>Viridiplantae</taxon>
        <taxon>Streptophyta</taxon>
        <taxon>Embryophyta</taxon>
        <taxon>Tracheophyta</taxon>
        <taxon>Spermatophyta</taxon>
        <taxon>Magnoliopsida</taxon>
        <taxon>eudicotyledons</taxon>
        <taxon>Gunneridae</taxon>
        <taxon>Pentapetalae</taxon>
        <taxon>rosids</taxon>
        <taxon>malvids</taxon>
        <taxon>Brassicales</taxon>
        <taxon>Brassicaceae</taxon>
        <taxon>Brassiceae</taxon>
        <taxon>Brassica</taxon>
    </lineage>
</organism>
<dbReference type="HOGENOM" id="CLU_1673705_0_0_1"/>
<proteinExistence type="predicted"/>
<dbReference type="AlphaFoldDB" id="A0A0D2ZSE3"/>
<name>A0A0D2ZSE3_BRAOL</name>
<dbReference type="Gramene" id="Bo00939s020.1">
    <property type="protein sequence ID" value="Bo00939s020.1"/>
    <property type="gene ID" value="Bo00939s020"/>
</dbReference>
<reference evidence="2" key="2">
    <citation type="submission" date="2015-06" db="UniProtKB">
        <authorList>
            <consortium name="EnsemblPlants"/>
        </authorList>
    </citation>
    <scope>IDENTIFICATION</scope>
</reference>
<dbReference type="EnsemblPlants" id="Bo00939s020.1">
    <property type="protein sequence ID" value="Bo00939s020.1"/>
    <property type="gene ID" value="Bo00939s020"/>
</dbReference>